<dbReference type="CDD" id="cd00212">
    <property type="entry name" value="PTS_IIB_glc"/>
    <property type="match status" value="1"/>
</dbReference>
<sequence>MDYRDIAAFIIDNVGGWDNVQALTHCMTRLRFDLKDDSKANEEALRDNENIVGVVKSAGQFQVVLGQHVSKVYEQIIAIKDNQIIEVVDTTEKRSSNLSSGVPSGEANDKKVGIFSKLISTIVGIVGPLLPILIGAGLGRAILALIVQFGWVNTEVSLTYKLFNMVFDAGFTYLPIFVAISAAKHFKTNVYLAALLGMALVHPTWNASVDVLNPQFIGKIFSFVPVYGMSYTSSIIPSILVVWVMSKVDHFLNKKLPDLIKPTFGPLLLLAIMIPATFVVLAPVMGVVSNLLGNAMLWFFNTFGGIGLGILGLIYPWMVATGTHSTLAVGGLQILGQNGFDPISRTLTMGANMAQAGATFAASIKTKDVKLKSMSLSAGVTALVAGITEPALYTVSLQYRKIMYAVMAGSAAGSLFGGLMGLKAFAFMSPSVINIPMWIGEGAPNNVIIAIISMLIAFLTTFVITLFMKIEGLEEGASVNKK</sequence>
<keyword evidence="6" id="KW-0598">Phosphotransferase system</keyword>
<reference evidence="16" key="1">
    <citation type="submission" date="2018-02" db="EMBL/GenBank/DDBJ databases">
        <authorList>
            <person name="Holder M.E."/>
            <person name="Ajami N.J."/>
            <person name="Petrosino J.F."/>
        </authorList>
    </citation>
    <scope>NUCLEOTIDE SEQUENCE [LARGE SCALE GENOMIC DNA]</scope>
    <source>
        <strain evidence="16">CCUG 47711</strain>
    </source>
</reference>
<dbReference type="GO" id="GO:0008982">
    <property type="term" value="F:protein-N(PI)-phosphohistidine-sugar phosphotransferase activity"/>
    <property type="evidence" value="ECO:0007669"/>
    <property type="project" value="InterPro"/>
</dbReference>
<dbReference type="InterPro" id="IPR001996">
    <property type="entry name" value="PTS_IIB_1"/>
</dbReference>
<evidence type="ECO:0000256" key="9">
    <source>
        <dbReference type="ARBA" id="ARBA00022989"/>
    </source>
</evidence>
<dbReference type="RefSeq" id="WP_106011778.1">
    <property type="nucleotide sequence ID" value="NZ_CP027226.1"/>
</dbReference>
<feature type="active site" description="Phosphocysteine intermediate; for EIIB activity" evidence="11">
    <location>
        <position position="26"/>
    </location>
</feature>
<keyword evidence="9 12" id="KW-1133">Transmembrane helix</keyword>
<keyword evidence="4" id="KW-0762">Sugar transport</keyword>
<feature type="transmembrane region" description="Helical" evidence="12">
    <location>
        <begin position="163"/>
        <end position="183"/>
    </location>
</feature>
<feature type="transmembrane region" description="Helical" evidence="12">
    <location>
        <begin position="447"/>
        <end position="468"/>
    </location>
</feature>
<feature type="domain" description="PTS EIIB type-1" evidence="13">
    <location>
        <begin position="4"/>
        <end position="86"/>
    </location>
</feature>
<dbReference type="InterPro" id="IPR013013">
    <property type="entry name" value="PTS_EIIC_1"/>
</dbReference>
<dbReference type="InterPro" id="IPR050558">
    <property type="entry name" value="PTS_Sugar-Specific_Components"/>
</dbReference>
<feature type="transmembrane region" description="Helical" evidence="12">
    <location>
        <begin position="402"/>
        <end position="427"/>
    </location>
</feature>
<dbReference type="InterPro" id="IPR003352">
    <property type="entry name" value="PTS_EIIC"/>
</dbReference>
<feature type="transmembrane region" description="Helical" evidence="12">
    <location>
        <begin position="190"/>
        <end position="208"/>
    </location>
</feature>
<evidence type="ECO:0000256" key="4">
    <source>
        <dbReference type="ARBA" id="ARBA00022597"/>
    </source>
</evidence>
<dbReference type="InterPro" id="IPR018113">
    <property type="entry name" value="PTrfase_EIIB_Cys"/>
</dbReference>
<dbReference type="Proteomes" id="UP000237947">
    <property type="component" value="Chromosome"/>
</dbReference>
<proteinExistence type="predicted"/>
<dbReference type="InterPro" id="IPR036878">
    <property type="entry name" value="Glu_permease_IIB"/>
</dbReference>
<organism evidence="15 16">
    <name type="scientific">Fastidiosipila sanguinis</name>
    <dbReference type="NCBI Taxonomy" id="236753"/>
    <lineage>
        <taxon>Bacteria</taxon>
        <taxon>Bacillati</taxon>
        <taxon>Bacillota</taxon>
        <taxon>Clostridia</taxon>
        <taxon>Eubacteriales</taxon>
        <taxon>Oscillospiraceae</taxon>
        <taxon>Fastidiosipila</taxon>
    </lineage>
</organism>
<evidence type="ECO:0000256" key="11">
    <source>
        <dbReference type="PROSITE-ProRule" id="PRU00421"/>
    </source>
</evidence>
<evidence type="ECO:0000256" key="7">
    <source>
        <dbReference type="ARBA" id="ARBA00022692"/>
    </source>
</evidence>
<gene>
    <name evidence="15" type="ORF">C5Q98_00450</name>
</gene>
<dbReference type="GO" id="GO:0015771">
    <property type="term" value="P:trehalose transport"/>
    <property type="evidence" value="ECO:0007669"/>
    <property type="project" value="TreeGrafter"/>
</dbReference>
<keyword evidence="7 12" id="KW-0812">Transmembrane</keyword>
<evidence type="ECO:0000313" key="16">
    <source>
        <dbReference type="Proteomes" id="UP000237947"/>
    </source>
</evidence>
<evidence type="ECO:0000256" key="3">
    <source>
        <dbReference type="ARBA" id="ARBA00022475"/>
    </source>
</evidence>
<keyword evidence="10 12" id="KW-0472">Membrane</keyword>
<protein>
    <submittedName>
        <fullName evidence="15">PTS beta-glucoside transporter subunit EIIBCA</fullName>
    </submittedName>
</protein>
<keyword evidence="3" id="KW-1003">Cell membrane</keyword>
<dbReference type="OrthoDB" id="92465at2"/>
<keyword evidence="2" id="KW-0813">Transport</keyword>
<evidence type="ECO:0000259" key="14">
    <source>
        <dbReference type="PROSITE" id="PS51103"/>
    </source>
</evidence>
<keyword evidence="16" id="KW-1185">Reference proteome</keyword>
<dbReference type="GO" id="GO:0016301">
    <property type="term" value="F:kinase activity"/>
    <property type="evidence" value="ECO:0007669"/>
    <property type="project" value="UniProtKB-KW"/>
</dbReference>
<dbReference type="GO" id="GO:0005886">
    <property type="term" value="C:plasma membrane"/>
    <property type="evidence" value="ECO:0007669"/>
    <property type="project" value="UniProtKB-SubCell"/>
</dbReference>
<keyword evidence="8" id="KW-0418">Kinase</keyword>
<evidence type="ECO:0000256" key="10">
    <source>
        <dbReference type="ARBA" id="ARBA00023136"/>
    </source>
</evidence>
<comment type="subcellular location">
    <subcellularLocation>
        <location evidence="1">Cell membrane</location>
        <topology evidence="1">Multi-pass membrane protein</topology>
    </subcellularLocation>
</comment>
<name>A0A2S0KL83_9FIRM</name>
<dbReference type="PANTHER" id="PTHR30175:SF1">
    <property type="entry name" value="PTS SYSTEM ARBUTIN-, CELLOBIOSE-, AND SALICIN-SPECIFIC EIIBC COMPONENT-RELATED"/>
    <property type="match status" value="1"/>
</dbReference>
<dbReference type="EMBL" id="CP027226">
    <property type="protein sequence ID" value="AVM41790.1"/>
    <property type="molecule type" value="Genomic_DNA"/>
</dbReference>
<dbReference type="PROSITE" id="PS01035">
    <property type="entry name" value="PTS_EIIB_TYPE_1_CYS"/>
    <property type="match status" value="1"/>
</dbReference>
<dbReference type="Gene3D" id="3.30.1360.60">
    <property type="entry name" value="Glucose permease domain IIB"/>
    <property type="match status" value="1"/>
</dbReference>
<feature type="transmembrane region" description="Helical" evidence="12">
    <location>
        <begin position="220"/>
        <end position="246"/>
    </location>
</feature>
<dbReference type="KEGG" id="fsa:C5Q98_00450"/>
<keyword evidence="5" id="KW-0808">Transferase</keyword>
<dbReference type="Pfam" id="PF00367">
    <property type="entry name" value="PTS_EIIB"/>
    <property type="match status" value="1"/>
</dbReference>
<dbReference type="PROSITE" id="PS51103">
    <property type="entry name" value="PTS_EIIC_TYPE_1"/>
    <property type="match status" value="1"/>
</dbReference>
<feature type="transmembrane region" description="Helical" evidence="12">
    <location>
        <begin position="118"/>
        <end position="151"/>
    </location>
</feature>
<dbReference type="PANTHER" id="PTHR30175">
    <property type="entry name" value="PHOSPHOTRANSFERASE SYSTEM TRANSPORT PROTEIN"/>
    <property type="match status" value="1"/>
</dbReference>
<dbReference type="PROSITE" id="PS51098">
    <property type="entry name" value="PTS_EIIB_TYPE_1"/>
    <property type="match status" value="1"/>
</dbReference>
<dbReference type="GO" id="GO:0009401">
    <property type="term" value="P:phosphoenolpyruvate-dependent sugar phosphotransferase system"/>
    <property type="evidence" value="ECO:0007669"/>
    <property type="project" value="UniProtKB-KW"/>
</dbReference>
<evidence type="ECO:0000256" key="8">
    <source>
        <dbReference type="ARBA" id="ARBA00022777"/>
    </source>
</evidence>
<dbReference type="Pfam" id="PF02378">
    <property type="entry name" value="PTS_EIIC"/>
    <property type="match status" value="1"/>
</dbReference>
<evidence type="ECO:0000256" key="6">
    <source>
        <dbReference type="ARBA" id="ARBA00022683"/>
    </source>
</evidence>
<feature type="transmembrane region" description="Helical" evidence="12">
    <location>
        <begin position="295"/>
        <end position="315"/>
    </location>
</feature>
<dbReference type="AlphaFoldDB" id="A0A2S0KL83"/>
<evidence type="ECO:0000313" key="15">
    <source>
        <dbReference type="EMBL" id="AVM41790.1"/>
    </source>
</evidence>
<evidence type="ECO:0000256" key="2">
    <source>
        <dbReference type="ARBA" id="ARBA00022448"/>
    </source>
</evidence>
<dbReference type="SUPFAM" id="SSF55604">
    <property type="entry name" value="Glucose permease domain IIB"/>
    <property type="match status" value="1"/>
</dbReference>
<evidence type="ECO:0000259" key="13">
    <source>
        <dbReference type="PROSITE" id="PS51098"/>
    </source>
</evidence>
<evidence type="ECO:0000256" key="12">
    <source>
        <dbReference type="SAM" id="Phobius"/>
    </source>
</evidence>
<feature type="transmembrane region" description="Helical" evidence="12">
    <location>
        <begin position="267"/>
        <end position="289"/>
    </location>
</feature>
<feature type="domain" description="PTS EIIC type-1" evidence="14">
    <location>
        <begin position="120"/>
        <end position="480"/>
    </location>
</feature>
<dbReference type="FunFam" id="3.30.1360.60:FF:000001">
    <property type="entry name" value="PTS system glucose-specific IIBC component PtsG"/>
    <property type="match status" value="1"/>
</dbReference>
<dbReference type="GO" id="GO:0090589">
    <property type="term" value="F:protein-phosphocysteine-trehalose phosphotransferase system transporter activity"/>
    <property type="evidence" value="ECO:0007669"/>
    <property type="project" value="TreeGrafter"/>
</dbReference>
<evidence type="ECO:0000256" key="1">
    <source>
        <dbReference type="ARBA" id="ARBA00004651"/>
    </source>
</evidence>
<evidence type="ECO:0000256" key="5">
    <source>
        <dbReference type="ARBA" id="ARBA00022679"/>
    </source>
</evidence>
<accession>A0A2S0KL83</accession>